<gene>
    <name evidence="2" type="ORF">VASRM7_487</name>
</gene>
<keyword evidence="1" id="KW-0472">Membrane</keyword>
<evidence type="ECO:0000313" key="2">
    <source>
        <dbReference type="EMBL" id="AIS85727.1"/>
    </source>
</evidence>
<evidence type="ECO:0000256" key="1">
    <source>
        <dbReference type="SAM" id="Phobius"/>
    </source>
</evidence>
<keyword evidence="1" id="KW-0812">Transmembrane</keyword>
<feature type="transmembrane region" description="Helical" evidence="1">
    <location>
        <begin position="41"/>
        <end position="62"/>
    </location>
</feature>
<accession>A0A097CSW1</accession>
<reference evidence="2" key="1">
    <citation type="submission" date="2013-11" db="EMBL/GenBank/DDBJ databases">
        <title>New antitubercular compounds from marine-derived Verrucosispora sp. MS100047.</title>
        <authorList>
            <person name="Huang P."/>
            <person name="Xie F."/>
            <person name="Wang Q."/>
            <person name="Wang J."/>
            <person name="Wang Q."/>
            <person name="Abdel-Mageed W.M."/>
            <person name="Liu M."/>
            <person name="Han J."/>
            <person name="Song F."/>
            <person name="Dai H."/>
            <person name="Liu X."/>
            <person name="Zhang L."/>
        </authorList>
    </citation>
    <scope>NUCLEOTIDE SEQUENCE</scope>
    <source>
        <strain evidence="2">MS100047</strain>
    </source>
</reference>
<keyword evidence="1" id="KW-1133">Transmembrane helix</keyword>
<proteinExistence type="predicted"/>
<dbReference type="EMBL" id="KF826676">
    <property type="protein sequence ID" value="AIS85727.1"/>
    <property type="molecule type" value="Genomic_DNA"/>
</dbReference>
<organism evidence="2">
    <name type="scientific">Verrucosispora sp. MS100047</name>
    <dbReference type="NCBI Taxonomy" id="1410949"/>
    <lineage>
        <taxon>Bacteria</taxon>
        <taxon>Bacillati</taxon>
        <taxon>Actinomycetota</taxon>
        <taxon>Actinomycetes</taxon>
        <taxon>Micromonosporales</taxon>
        <taxon>Micromonosporaceae</taxon>
        <taxon>Micromonospora</taxon>
    </lineage>
</organism>
<sequence length="99" mass="10546">MESHWQERRRLGALSYFVIRDEPDAPSSAAAFLVVDVAEHLVIFILVPVFVGAMIGILVAGLPNRWHVLASIVTPAATSTAGGSLVVATTFTNQVSAFP</sequence>
<dbReference type="AlphaFoldDB" id="A0A097CSW1"/>
<name>A0A097CSW1_9ACTN</name>
<protein>
    <submittedName>
        <fullName evidence="2">Uncharacterized protein</fullName>
    </submittedName>
</protein>